<dbReference type="AlphaFoldDB" id="A0A9W6LA28"/>
<dbReference type="CDD" id="cd04875">
    <property type="entry name" value="ACT_F4HF-DF"/>
    <property type="match status" value="1"/>
</dbReference>
<dbReference type="CDD" id="cd08648">
    <property type="entry name" value="FMT_core_Formyl-FH4-Hydrolase_C"/>
    <property type="match status" value="1"/>
</dbReference>
<dbReference type="EMBL" id="BSFQ01000032">
    <property type="protein sequence ID" value="GLL14480.1"/>
    <property type="molecule type" value="Genomic_DNA"/>
</dbReference>
<dbReference type="Pfam" id="PF00551">
    <property type="entry name" value="Formyl_trans_N"/>
    <property type="match status" value="1"/>
</dbReference>
<comment type="caution">
    <text evidence="6">The sequence shown here is derived from an EMBL/GenBank/DDBJ whole genome shotgun (WGS) entry which is preliminary data.</text>
</comment>
<name>A0A9W6LA28_9PSEU</name>
<organism evidence="6 7">
    <name type="scientific">Pseudonocardia halophobica</name>
    <dbReference type="NCBI Taxonomy" id="29401"/>
    <lineage>
        <taxon>Bacteria</taxon>
        <taxon>Bacillati</taxon>
        <taxon>Actinomycetota</taxon>
        <taxon>Actinomycetes</taxon>
        <taxon>Pseudonocardiales</taxon>
        <taxon>Pseudonocardiaceae</taxon>
        <taxon>Pseudonocardia</taxon>
    </lineage>
</organism>
<dbReference type="EC" id="3.5.1.10" evidence="3 4"/>
<evidence type="ECO:0000256" key="1">
    <source>
        <dbReference type="ARBA" id="ARBA00022563"/>
    </source>
</evidence>
<dbReference type="SUPFAM" id="SSF55021">
    <property type="entry name" value="ACT-like"/>
    <property type="match status" value="1"/>
</dbReference>
<keyword evidence="3" id="KW-0658">Purine biosynthesis</keyword>
<keyword evidence="2 3" id="KW-0378">Hydrolase</keyword>
<dbReference type="PANTHER" id="PTHR42706">
    <property type="entry name" value="FORMYLTETRAHYDROFOLATE DEFORMYLASE"/>
    <property type="match status" value="1"/>
</dbReference>
<dbReference type="SUPFAM" id="SSF53328">
    <property type="entry name" value="Formyltransferase"/>
    <property type="match status" value="1"/>
</dbReference>
<dbReference type="InterPro" id="IPR004810">
    <property type="entry name" value="PurU"/>
</dbReference>
<dbReference type="Gene3D" id="3.40.50.170">
    <property type="entry name" value="Formyl transferase, N-terminal domain"/>
    <property type="match status" value="1"/>
</dbReference>
<dbReference type="InterPro" id="IPR044074">
    <property type="entry name" value="PurU_ACT"/>
</dbReference>
<dbReference type="PIRSF" id="PIRSF036480">
    <property type="entry name" value="FormyFH4_hydr"/>
    <property type="match status" value="1"/>
</dbReference>
<dbReference type="Gene3D" id="3.30.70.260">
    <property type="match status" value="1"/>
</dbReference>
<dbReference type="GO" id="GO:0008864">
    <property type="term" value="F:formyltetrahydrofolate deformylase activity"/>
    <property type="evidence" value="ECO:0007669"/>
    <property type="project" value="UniProtKB-UniRule"/>
</dbReference>
<dbReference type="PRINTS" id="PR01575">
    <property type="entry name" value="FFH4HYDRLASE"/>
</dbReference>
<dbReference type="GO" id="GO:0006189">
    <property type="term" value="P:'de novo' IMP biosynthetic process"/>
    <property type="evidence" value="ECO:0007669"/>
    <property type="project" value="UniProtKB-UniRule"/>
</dbReference>
<dbReference type="HAMAP" id="MF_01927">
    <property type="entry name" value="PurU"/>
    <property type="match status" value="1"/>
</dbReference>
<feature type="domain" description="Formyl transferase N-terminal" evidence="5">
    <location>
        <begin position="98"/>
        <end position="274"/>
    </location>
</feature>
<dbReference type="PANTHER" id="PTHR42706:SF1">
    <property type="entry name" value="FORMYLTETRAHYDROFOLATE DEFORMYLASE 2, MITOCHONDRIAL"/>
    <property type="match status" value="1"/>
</dbReference>
<keyword evidence="1 3" id="KW-0554">One-carbon metabolism</keyword>
<proteinExistence type="inferred from homology"/>
<feature type="active site" evidence="3">
    <location>
        <position position="237"/>
    </location>
</feature>
<reference evidence="6" key="1">
    <citation type="journal article" date="2014" name="Int. J. Syst. Evol. Microbiol.">
        <title>Complete genome sequence of Corynebacterium casei LMG S-19264T (=DSM 44701T), isolated from a smear-ripened cheese.</title>
        <authorList>
            <consortium name="US DOE Joint Genome Institute (JGI-PGF)"/>
            <person name="Walter F."/>
            <person name="Albersmeier A."/>
            <person name="Kalinowski J."/>
            <person name="Ruckert C."/>
        </authorList>
    </citation>
    <scope>NUCLEOTIDE SEQUENCE</scope>
    <source>
        <strain evidence="6">VKM Ac-1069</strain>
    </source>
</reference>
<evidence type="ECO:0000313" key="6">
    <source>
        <dbReference type="EMBL" id="GLL14480.1"/>
    </source>
</evidence>
<dbReference type="GO" id="GO:0006730">
    <property type="term" value="P:one-carbon metabolic process"/>
    <property type="evidence" value="ECO:0007669"/>
    <property type="project" value="UniProtKB-KW"/>
</dbReference>
<sequence>MNPSTTDRPTGPCVLTLSCPDVPGIVRSVSGFLFEQGHTILESQQFSDPESGTFFLRVGFAPADGGGAEVEPLRAAFADVATEYAMTWKIVSADEPTRVLVMVSREAHCLNELLFRNSVGDLNLDVAAVVSNHTDLRHVAERFEVPFHHIPVTAATKREAEAALLELVADLGVELVVLARYMQILSDELCKELEGRAINIHHSMLPSFKGARPYHQAHQRGVKVIGATAHYVTSDLDEGPIIEQQIAEVNHAMSPAALVARGRGTEARALLHAVRWHTENRVLLNGGRTVVLR</sequence>
<gene>
    <name evidence="6" type="primary">purU_1</name>
    <name evidence="3" type="synonym">purU</name>
    <name evidence="6" type="ORF">GCM10017577_56270</name>
</gene>
<dbReference type="Proteomes" id="UP001143463">
    <property type="component" value="Unassembled WGS sequence"/>
</dbReference>
<dbReference type="RefSeq" id="WP_231498361.1">
    <property type="nucleotide sequence ID" value="NZ_BAAAUZ010000032.1"/>
</dbReference>
<dbReference type="InterPro" id="IPR002376">
    <property type="entry name" value="Formyl_transf_N"/>
</dbReference>
<protein>
    <recommendedName>
        <fullName evidence="3 4">Formyltetrahydrofolate deformylase</fullName>
        <ecNumber evidence="3 4">3.5.1.10</ecNumber>
    </recommendedName>
    <alternativeName>
        <fullName evidence="3">Formyl-FH(4) hydrolase</fullName>
    </alternativeName>
</protein>
<dbReference type="InterPro" id="IPR041729">
    <property type="entry name" value="Formyl-FH4-Hydrolase_C"/>
</dbReference>
<evidence type="ECO:0000256" key="3">
    <source>
        <dbReference type="HAMAP-Rule" id="MF_01927"/>
    </source>
</evidence>
<comment type="similarity">
    <text evidence="3">Belongs to the PurU family.</text>
</comment>
<comment type="function">
    <text evidence="3">Catalyzes the hydrolysis of 10-formyltetrahydrofolate (formyl-FH4) to formate and tetrahydrofolate (FH4).</text>
</comment>
<evidence type="ECO:0000256" key="4">
    <source>
        <dbReference type="NCBIfam" id="TIGR00655"/>
    </source>
</evidence>
<dbReference type="NCBIfam" id="NF004684">
    <property type="entry name" value="PRK06027.1"/>
    <property type="match status" value="1"/>
</dbReference>
<keyword evidence="7" id="KW-1185">Reference proteome</keyword>
<dbReference type="InterPro" id="IPR045865">
    <property type="entry name" value="ACT-like_dom_sf"/>
</dbReference>
<evidence type="ECO:0000256" key="2">
    <source>
        <dbReference type="ARBA" id="ARBA00022801"/>
    </source>
</evidence>
<dbReference type="InterPro" id="IPR036477">
    <property type="entry name" value="Formyl_transf_N_sf"/>
</dbReference>
<comment type="catalytic activity">
    <reaction evidence="3">
        <text>(6R)-10-formyltetrahydrofolate + H2O = (6S)-5,6,7,8-tetrahydrofolate + formate + H(+)</text>
        <dbReference type="Rhea" id="RHEA:19833"/>
        <dbReference type="ChEBI" id="CHEBI:15377"/>
        <dbReference type="ChEBI" id="CHEBI:15378"/>
        <dbReference type="ChEBI" id="CHEBI:15740"/>
        <dbReference type="ChEBI" id="CHEBI:57453"/>
        <dbReference type="ChEBI" id="CHEBI:195366"/>
        <dbReference type="EC" id="3.5.1.10"/>
    </reaction>
</comment>
<evidence type="ECO:0000313" key="7">
    <source>
        <dbReference type="Proteomes" id="UP001143463"/>
    </source>
</evidence>
<reference evidence="6" key="2">
    <citation type="submission" date="2023-01" db="EMBL/GenBank/DDBJ databases">
        <authorList>
            <person name="Sun Q."/>
            <person name="Evtushenko L."/>
        </authorList>
    </citation>
    <scope>NUCLEOTIDE SEQUENCE</scope>
    <source>
        <strain evidence="6">VKM Ac-1069</strain>
    </source>
</reference>
<evidence type="ECO:0000259" key="5">
    <source>
        <dbReference type="Pfam" id="PF00551"/>
    </source>
</evidence>
<comment type="pathway">
    <text evidence="3">Purine metabolism; IMP biosynthesis via de novo pathway; formate from 10-formyl-5,6,7,8-tetrahydrofolate: step 1/1.</text>
</comment>
<dbReference type="NCBIfam" id="TIGR00655">
    <property type="entry name" value="PurU"/>
    <property type="match status" value="1"/>
</dbReference>
<accession>A0A9W6LA28</accession>